<protein>
    <submittedName>
        <fullName evidence="2">Uncharacterized protein</fullName>
    </submittedName>
</protein>
<accession>A0ABP7RQL3</accession>
<keyword evidence="3" id="KW-1185">Reference proteome</keyword>
<reference evidence="3" key="1">
    <citation type="journal article" date="2019" name="Int. J. Syst. Evol. Microbiol.">
        <title>The Global Catalogue of Microorganisms (GCM) 10K type strain sequencing project: providing services to taxonomists for standard genome sequencing and annotation.</title>
        <authorList>
            <consortium name="The Broad Institute Genomics Platform"/>
            <consortium name="The Broad Institute Genome Sequencing Center for Infectious Disease"/>
            <person name="Wu L."/>
            <person name="Ma J."/>
        </authorList>
    </citation>
    <scope>NUCLEOTIDE SEQUENCE [LARGE SCALE GENOMIC DNA]</scope>
    <source>
        <strain evidence="3">JCM 17027</strain>
    </source>
</reference>
<comment type="caution">
    <text evidence="2">The sequence shown here is derived from an EMBL/GenBank/DDBJ whole genome shotgun (WGS) entry which is preliminary data.</text>
</comment>
<sequence>MTEPCDRSVTVGGHGHEVTGASFWSQATQQVAAQQAEQEEHEEQVAVRQAEHRKSTDGGAR</sequence>
<evidence type="ECO:0000256" key="1">
    <source>
        <dbReference type="SAM" id="MobiDB-lite"/>
    </source>
</evidence>
<gene>
    <name evidence="2" type="ORF">GCM10022384_54650</name>
</gene>
<evidence type="ECO:0000313" key="2">
    <source>
        <dbReference type="EMBL" id="GAA4000774.1"/>
    </source>
</evidence>
<proteinExistence type="predicted"/>
<name>A0ABP7RQL3_9ACTN</name>
<feature type="region of interest" description="Disordered" evidence="1">
    <location>
        <begin position="29"/>
        <end position="61"/>
    </location>
</feature>
<dbReference type="Proteomes" id="UP001500034">
    <property type="component" value="Unassembled WGS sequence"/>
</dbReference>
<evidence type="ECO:0000313" key="3">
    <source>
        <dbReference type="Proteomes" id="UP001500034"/>
    </source>
</evidence>
<organism evidence="2 3">
    <name type="scientific">Streptomyces marokkonensis</name>
    <dbReference type="NCBI Taxonomy" id="324855"/>
    <lineage>
        <taxon>Bacteria</taxon>
        <taxon>Bacillati</taxon>
        <taxon>Actinomycetota</taxon>
        <taxon>Actinomycetes</taxon>
        <taxon>Kitasatosporales</taxon>
        <taxon>Streptomycetaceae</taxon>
        <taxon>Streptomyces</taxon>
    </lineage>
</organism>
<feature type="compositionally biased region" description="Basic and acidic residues" evidence="1">
    <location>
        <begin position="43"/>
        <end position="61"/>
    </location>
</feature>
<dbReference type="EMBL" id="BAABCQ010000141">
    <property type="protein sequence ID" value="GAA4000774.1"/>
    <property type="molecule type" value="Genomic_DNA"/>
</dbReference>